<dbReference type="KEGG" id="aly:9298561"/>
<dbReference type="PROSITE" id="PS51679">
    <property type="entry name" value="SAM_MT_C5"/>
    <property type="match status" value="1"/>
</dbReference>
<dbReference type="Proteomes" id="UP000008694">
    <property type="component" value="Unassembled WGS sequence"/>
</dbReference>
<evidence type="ECO:0000313" key="7">
    <source>
        <dbReference type="EMBL" id="EFH38742.1"/>
    </source>
</evidence>
<dbReference type="GO" id="GO:0005634">
    <property type="term" value="C:nucleus"/>
    <property type="evidence" value="ECO:0007669"/>
    <property type="project" value="TreeGrafter"/>
</dbReference>
<keyword evidence="3 6" id="KW-0808">Transferase</keyword>
<dbReference type="STRING" id="81972.D7MXJ0"/>
<evidence type="ECO:0000313" key="8">
    <source>
        <dbReference type="Proteomes" id="UP000008694"/>
    </source>
</evidence>
<dbReference type="Gene3D" id="3.40.50.150">
    <property type="entry name" value="Vaccinia Virus protein VP39"/>
    <property type="match status" value="1"/>
</dbReference>
<dbReference type="HOGENOM" id="CLU_081410_0_0_1"/>
<dbReference type="GO" id="GO:0003886">
    <property type="term" value="F:DNA (cytosine-5-)-methyltransferase activity"/>
    <property type="evidence" value="ECO:0007669"/>
    <property type="project" value="UniProtKB-EC"/>
</dbReference>
<evidence type="ECO:0000256" key="6">
    <source>
        <dbReference type="PROSITE-ProRule" id="PRU01016"/>
    </source>
</evidence>
<keyword evidence="5" id="KW-0156">Chromatin regulator</keyword>
<dbReference type="PRINTS" id="PR00105">
    <property type="entry name" value="C5METTRFRASE"/>
</dbReference>
<dbReference type="PANTHER" id="PTHR10629:SF52">
    <property type="entry name" value="DNA (CYTOSINE-5)-METHYLTRANSFERASE 1"/>
    <property type="match status" value="1"/>
</dbReference>
<dbReference type="PANTHER" id="PTHR10629">
    <property type="entry name" value="CYTOSINE-SPECIFIC METHYLTRANSFERASE"/>
    <property type="match status" value="1"/>
</dbReference>
<reference evidence="8" key="1">
    <citation type="journal article" date="2011" name="Nat. Genet.">
        <title>The Arabidopsis lyrata genome sequence and the basis of rapid genome size change.</title>
        <authorList>
            <person name="Hu T.T."/>
            <person name="Pattyn P."/>
            <person name="Bakker E.G."/>
            <person name="Cao J."/>
            <person name="Cheng J.-F."/>
            <person name="Clark R.M."/>
            <person name="Fahlgren N."/>
            <person name="Fawcett J.A."/>
            <person name="Grimwood J."/>
            <person name="Gundlach H."/>
            <person name="Haberer G."/>
            <person name="Hollister J.D."/>
            <person name="Ossowski S."/>
            <person name="Ottilar R.P."/>
            <person name="Salamov A.A."/>
            <person name="Schneeberger K."/>
            <person name="Spannagl M."/>
            <person name="Wang X."/>
            <person name="Yang L."/>
            <person name="Nasrallah M.E."/>
            <person name="Bergelson J."/>
            <person name="Carrington J.C."/>
            <person name="Gaut B.S."/>
            <person name="Schmutz J."/>
            <person name="Mayer K.F.X."/>
            <person name="Van de Peer Y."/>
            <person name="Grigoriev I.V."/>
            <person name="Nordborg M."/>
            <person name="Weigel D."/>
            <person name="Guo Y.-L."/>
        </authorList>
    </citation>
    <scope>NUCLEOTIDE SEQUENCE [LARGE SCALE GENOMIC DNA]</scope>
    <source>
        <strain evidence="8">cv. MN47</strain>
    </source>
</reference>
<dbReference type="Gramene" id="scaffold_43300002.1">
    <property type="protein sequence ID" value="scaffold_43300002.1"/>
    <property type="gene ID" value="scaffold_43300002.1"/>
</dbReference>
<dbReference type="GO" id="GO:0044027">
    <property type="term" value="P:negative regulation of gene expression via chromosomal CpG island methylation"/>
    <property type="evidence" value="ECO:0007669"/>
    <property type="project" value="TreeGrafter"/>
</dbReference>
<dbReference type="GO" id="GO:0003677">
    <property type="term" value="F:DNA binding"/>
    <property type="evidence" value="ECO:0007669"/>
    <property type="project" value="TreeGrafter"/>
</dbReference>
<organism evidence="8">
    <name type="scientific">Arabidopsis lyrata subsp. lyrata</name>
    <name type="common">Lyre-leaved rock-cress</name>
    <dbReference type="NCBI Taxonomy" id="81972"/>
    <lineage>
        <taxon>Eukaryota</taxon>
        <taxon>Viridiplantae</taxon>
        <taxon>Streptophyta</taxon>
        <taxon>Embryophyta</taxon>
        <taxon>Tracheophyta</taxon>
        <taxon>Spermatophyta</taxon>
        <taxon>Magnoliopsida</taxon>
        <taxon>eudicotyledons</taxon>
        <taxon>Gunneridae</taxon>
        <taxon>Pentapetalae</taxon>
        <taxon>rosids</taxon>
        <taxon>malvids</taxon>
        <taxon>Brassicales</taxon>
        <taxon>Brassicaceae</taxon>
        <taxon>Camelineae</taxon>
        <taxon>Arabidopsis</taxon>
    </lineage>
</organism>
<evidence type="ECO:0000256" key="5">
    <source>
        <dbReference type="ARBA" id="ARBA00022853"/>
    </source>
</evidence>
<gene>
    <name evidence="7" type="ORF">ARALYDRAFT_920657</name>
</gene>
<dbReference type="SUPFAM" id="SSF53335">
    <property type="entry name" value="S-adenosyl-L-methionine-dependent methyltransferases"/>
    <property type="match status" value="1"/>
</dbReference>
<proteinExistence type="inferred from homology"/>
<protein>
    <recommendedName>
        <fullName evidence="1">DNA (cytosine-5-)-methyltransferase</fullName>
        <ecNumber evidence="1">2.1.1.37</ecNumber>
    </recommendedName>
</protein>
<dbReference type="eggNOG" id="ENOG502QPKK">
    <property type="taxonomic scope" value="Eukaryota"/>
</dbReference>
<name>D7MXJ0_ARALL</name>
<accession>D7MXJ0</accession>
<evidence type="ECO:0000256" key="1">
    <source>
        <dbReference type="ARBA" id="ARBA00011975"/>
    </source>
</evidence>
<keyword evidence="4 6" id="KW-0949">S-adenosyl-L-methionine</keyword>
<evidence type="ECO:0000256" key="2">
    <source>
        <dbReference type="ARBA" id="ARBA00022603"/>
    </source>
</evidence>
<dbReference type="GO" id="GO:0032259">
    <property type="term" value="P:methylation"/>
    <property type="evidence" value="ECO:0007669"/>
    <property type="project" value="UniProtKB-KW"/>
</dbReference>
<dbReference type="PROSITE" id="PS00094">
    <property type="entry name" value="C5_MTASE_1"/>
    <property type="match status" value="1"/>
</dbReference>
<dbReference type="InterPro" id="IPR050390">
    <property type="entry name" value="C5-Methyltransferase"/>
</dbReference>
<comment type="similarity">
    <text evidence="6">Belongs to the class I-like SAM-binding methyltransferase superfamily. C5-methyltransferase family.</text>
</comment>
<keyword evidence="2 6" id="KW-0489">Methyltransferase</keyword>
<dbReference type="EMBL" id="GL349012">
    <property type="protein sequence ID" value="EFH38742.1"/>
    <property type="molecule type" value="Genomic_DNA"/>
</dbReference>
<dbReference type="InterPro" id="IPR029063">
    <property type="entry name" value="SAM-dependent_MTases_sf"/>
</dbReference>
<feature type="active site" evidence="6">
    <location>
        <position position="94"/>
    </location>
</feature>
<dbReference type="InterPro" id="IPR018117">
    <property type="entry name" value="C5_DNA_meth_AS"/>
</dbReference>
<dbReference type="EC" id="2.1.1.37" evidence="1"/>
<keyword evidence="8" id="KW-1185">Reference proteome</keyword>
<dbReference type="AlphaFoldDB" id="D7MXJ0"/>
<evidence type="ECO:0000256" key="3">
    <source>
        <dbReference type="ARBA" id="ARBA00022679"/>
    </source>
</evidence>
<dbReference type="Pfam" id="PF00145">
    <property type="entry name" value="DNA_methylase"/>
    <property type="match status" value="1"/>
</dbReference>
<evidence type="ECO:0000256" key="4">
    <source>
        <dbReference type="ARBA" id="ARBA00022691"/>
    </source>
</evidence>
<sequence length="163" mass="17982">MRLATLDIFAGCGGLSYGLEKAVAQAFKQNHPDATVFVDNCNVILRAIMEKCGDVDDCISTVEAAELAAKLDDNQKSTLPLPGQVDFINGGPPCQGFSGMNRFSDRSWSKVQCEMILAFLSFADYFRPKYFLLENVKKIVSFNNGQTFQLTIASLLEMGYQKS</sequence>
<dbReference type="OrthoDB" id="5376140at2759"/>
<dbReference type="InterPro" id="IPR001525">
    <property type="entry name" value="C5_MeTfrase"/>
</dbReference>